<dbReference type="OrthoDB" id="405906at2759"/>
<evidence type="ECO:0000259" key="3">
    <source>
        <dbReference type="Pfam" id="PF24802"/>
    </source>
</evidence>
<feature type="transmembrane region" description="Helical" evidence="2">
    <location>
        <begin position="12"/>
        <end position="30"/>
    </location>
</feature>
<accession>A0A507FRF6</accession>
<feature type="transmembrane region" description="Helical" evidence="2">
    <location>
        <begin position="78"/>
        <end position="98"/>
    </location>
</feature>
<feature type="compositionally biased region" description="Polar residues" evidence="1">
    <location>
        <begin position="254"/>
        <end position="266"/>
    </location>
</feature>
<dbReference type="InterPro" id="IPR056120">
    <property type="entry name" value="DUF7703"/>
</dbReference>
<feature type="transmembrane region" description="Helical" evidence="2">
    <location>
        <begin position="154"/>
        <end position="173"/>
    </location>
</feature>
<sequence length="346" mass="38858">MSDAASDSTQIYFQIVAGAIAIYNSIEILIMMYKVFQKYNSLYFWAVLATTLGITLFAIGFLDLFFKLYEESSNILRPLIVLTIGWYGMVTGFAVTLYSRLAIIRVPDFIQTYIRNFIIYNVVFSHFPTTVFTFGANIVGSEFWVHGYSIVEKIQMTMFCVQEIILGVVYLIYIQKKFGSRLKSLVSHTIGANIVVLGLDISMLIIEYCNLYKYQIMLKVLVYSIKLKFEFYILTLLTEASRDDSIVGDRGASNAGSNGRKSSNNGPLLADDDVRRSTASHKRSLNVIVESVRLMNFFPQGQSQQERSQRPDPQEGTVLVNPQLDGATLVGKNGGRMGASSTSERN</sequence>
<protein>
    <recommendedName>
        <fullName evidence="3">DUF7703 domain-containing protein</fullName>
    </recommendedName>
</protein>
<feature type="domain" description="DUF7703" evidence="3">
    <location>
        <begin position="9"/>
        <end position="241"/>
    </location>
</feature>
<keyword evidence="2" id="KW-0472">Membrane</keyword>
<organism evidence="4 5">
    <name type="scientific">Chytriomyces confervae</name>
    <dbReference type="NCBI Taxonomy" id="246404"/>
    <lineage>
        <taxon>Eukaryota</taxon>
        <taxon>Fungi</taxon>
        <taxon>Fungi incertae sedis</taxon>
        <taxon>Chytridiomycota</taxon>
        <taxon>Chytridiomycota incertae sedis</taxon>
        <taxon>Chytridiomycetes</taxon>
        <taxon>Chytridiales</taxon>
        <taxon>Chytriomycetaceae</taxon>
        <taxon>Chytriomyces</taxon>
    </lineage>
</organism>
<feature type="transmembrane region" description="Helical" evidence="2">
    <location>
        <begin position="42"/>
        <end position="66"/>
    </location>
</feature>
<feature type="transmembrane region" description="Helical" evidence="2">
    <location>
        <begin position="118"/>
        <end position="139"/>
    </location>
</feature>
<gene>
    <name evidence="4" type="ORF">CcCBS67573_g00621</name>
</gene>
<feature type="region of interest" description="Disordered" evidence="1">
    <location>
        <begin position="300"/>
        <end position="346"/>
    </location>
</feature>
<evidence type="ECO:0000313" key="4">
    <source>
        <dbReference type="EMBL" id="TPX78105.1"/>
    </source>
</evidence>
<dbReference type="STRING" id="246404.A0A507FRF6"/>
<keyword evidence="2" id="KW-1133">Transmembrane helix</keyword>
<proteinExistence type="predicted"/>
<name>A0A507FRF6_9FUNG</name>
<dbReference type="Proteomes" id="UP000320333">
    <property type="component" value="Unassembled WGS sequence"/>
</dbReference>
<evidence type="ECO:0000256" key="1">
    <source>
        <dbReference type="SAM" id="MobiDB-lite"/>
    </source>
</evidence>
<reference evidence="4 5" key="1">
    <citation type="journal article" date="2019" name="Sci. Rep.">
        <title>Comparative genomics of chytrid fungi reveal insights into the obligate biotrophic and pathogenic lifestyle of Synchytrium endobioticum.</title>
        <authorList>
            <person name="van de Vossenberg B.T.L.H."/>
            <person name="Warris S."/>
            <person name="Nguyen H.D.T."/>
            <person name="van Gent-Pelzer M.P.E."/>
            <person name="Joly D.L."/>
            <person name="van de Geest H.C."/>
            <person name="Bonants P.J.M."/>
            <person name="Smith D.S."/>
            <person name="Levesque C.A."/>
            <person name="van der Lee T.A.J."/>
        </authorList>
    </citation>
    <scope>NUCLEOTIDE SEQUENCE [LARGE SCALE GENOMIC DNA]</scope>
    <source>
        <strain evidence="4 5">CBS 675.73</strain>
    </source>
</reference>
<evidence type="ECO:0000313" key="5">
    <source>
        <dbReference type="Proteomes" id="UP000320333"/>
    </source>
</evidence>
<keyword evidence="5" id="KW-1185">Reference proteome</keyword>
<comment type="caution">
    <text evidence="4">The sequence shown here is derived from an EMBL/GenBank/DDBJ whole genome shotgun (WGS) entry which is preliminary data.</text>
</comment>
<dbReference type="Pfam" id="PF24802">
    <property type="entry name" value="DUF7703"/>
    <property type="match status" value="1"/>
</dbReference>
<dbReference type="PANTHER" id="PTHR37013:SF3">
    <property type="entry name" value="INTEGRAL MEMBRANE PROTEIN (AFU_ORTHOLOGUE AFUA_1G05950)"/>
    <property type="match status" value="1"/>
</dbReference>
<dbReference type="EMBL" id="QEAP01000008">
    <property type="protein sequence ID" value="TPX78105.1"/>
    <property type="molecule type" value="Genomic_DNA"/>
</dbReference>
<keyword evidence="2" id="KW-0812">Transmembrane</keyword>
<dbReference type="AlphaFoldDB" id="A0A507FRF6"/>
<feature type="region of interest" description="Disordered" evidence="1">
    <location>
        <begin position="248"/>
        <end position="277"/>
    </location>
</feature>
<feature type="transmembrane region" description="Helical" evidence="2">
    <location>
        <begin position="185"/>
        <end position="206"/>
    </location>
</feature>
<dbReference type="PANTHER" id="PTHR37013">
    <property type="entry name" value="INTEGRAL MEMBRANE PROTEIN (AFU_ORTHOLOGUE AFUA_1G05950)-RELATED"/>
    <property type="match status" value="1"/>
</dbReference>
<evidence type="ECO:0000256" key="2">
    <source>
        <dbReference type="SAM" id="Phobius"/>
    </source>
</evidence>